<dbReference type="VEuPathDB" id="TriTrypDB:C4B63_116g22"/>
<sequence>MQPFGQPQIVQNRGYGGYNAYSHSGYPSQQLHAPAQYHAQSGYYSQYPQGTYNPTLFQNFQGTVSGQVNRGRSVYAGGRGGGGYGRGAYTMVMGGDYGRGAFGVRSHRKKPFVGGSLETQREWERQTVCCFFLQGNCKFVGSCRFLHEDDSKRPCQFGAQCRVGHAPRAKKSNGNADDENSPSHLDDFQQSAEQQELNAAEPAQ</sequence>
<dbReference type="EMBL" id="PRFA01000116">
    <property type="protein sequence ID" value="PWU86585.1"/>
    <property type="molecule type" value="Genomic_DNA"/>
</dbReference>
<dbReference type="VEuPathDB" id="TriTrypDB:C3747_226g21"/>
<dbReference type="InterPro" id="IPR000571">
    <property type="entry name" value="Znf_CCCH"/>
</dbReference>
<dbReference type="Proteomes" id="UP000246121">
    <property type="component" value="Unassembled WGS sequence"/>
</dbReference>
<dbReference type="PROSITE" id="PS50103">
    <property type="entry name" value="ZF_C3H1"/>
    <property type="match status" value="1"/>
</dbReference>
<dbReference type="Gene3D" id="4.10.1000.10">
    <property type="entry name" value="Zinc finger, CCCH-type"/>
    <property type="match status" value="1"/>
</dbReference>
<protein>
    <recommendedName>
        <fullName evidence="3">C3H1-type domain-containing protein</fullName>
    </recommendedName>
</protein>
<dbReference type="VEuPathDB" id="TriTrypDB:TcCLB.507787.140"/>
<feature type="compositionally biased region" description="Polar residues" evidence="2">
    <location>
        <begin position="188"/>
        <end position="197"/>
    </location>
</feature>
<proteinExistence type="predicted"/>
<name>A0A2V2UQS6_TRYCR</name>
<feature type="domain" description="C3H1-type" evidence="3">
    <location>
        <begin position="123"/>
        <end position="150"/>
    </location>
</feature>
<dbReference type="Pfam" id="PF00642">
    <property type="entry name" value="zf-CCCH"/>
    <property type="match status" value="1"/>
</dbReference>
<dbReference type="VEuPathDB" id="TriTrypDB:C4B63_11g266"/>
<evidence type="ECO:0000256" key="2">
    <source>
        <dbReference type="SAM" id="MobiDB-lite"/>
    </source>
</evidence>
<dbReference type="SMART" id="SM00356">
    <property type="entry name" value="ZnF_C3H1"/>
    <property type="match status" value="1"/>
</dbReference>
<reference evidence="4 6" key="1">
    <citation type="journal article" date="2018" name="Microb. Genom.">
        <title>Expanding an expanded genome: long-read sequencing of Trypanosoma cruzi.</title>
        <authorList>
            <person name="Berna L."/>
            <person name="Rodriguez M."/>
            <person name="Chiribao M.L."/>
            <person name="Parodi-Talice A."/>
            <person name="Pita S."/>
            <person name="Rijo G."/>
            <person name="Alvarez-Valin F."/>
            <person name="Robello C."/>
        </authorList>
    </citation>
    <scope>NUCLEOTIDE SEQUENCE [LARGE SCALE GENOMIC DNA]</scope>
    <source>
        <strain evidence="4 6">Dm28c</strain>
    </source>
</reference>
<comment type="caution">
    <text evidence="4">The sequence shown here is derived from an EMBL/GenBank/DDBJ whole genome shotgun (WGS) entry which is preliminary data.</text>
</comment>
<dbReference type="VEuPathDB" id="TriTrypDB:TcG_10170"/>
<feature type="zinc finger region" description="C3H1-type" evidence="1">
    <location>
        <begin position="123"/>
        <end position="150"/>
    </location>
</feature>
<dbReference type="AlphaFoldDB" id="A0A2V2UQS6"/>
<keyword evidence="1" id="KW-0862">Zinc</keyword>
<dbReference type="VEuPathDB" id="TriTrypDB:BCY84_18883"/>
<evidence type="ECO:0000313" key="5">
    <source>
        <dbReference type="EMBL" id="PWU98804.1"/>
    </source>
</evidence>
<keyword evidence="1" id="KW-0863">Zinc-finger</keyword>
<dbReference type="EMBL" id="PRFA01000011">
    <property type="protein sequence ID" value="PWU98804.1"/>
    <property type="molecule type" value="Genomic_DNA"/>
</dbReference>
<evidence type="ECO:0000313" key="6">
    <source>
        <dbReference type="Proteomes" id="UP000246121"/>
    </source>
</evidence>
<gene>
    <name evidence="4" type="ORF">C4B63_116g22</name>
    <name evidence="5" type="ORF">C4B63_11g266</name>
</gene>
<feature type="region of interest" description="Disordered" evidence="2">
    <location>
        <begin position="164"/>
        <end position="204"/>
    </location>
</feature>
<dbReference type="VEuPathDB" id="TriTrypDB:TcBrA4_0081550"/>
<evidence type="ECO:0000256" key="1">
    <source>
        <dbReference type="PROSITE-ProRule" id="PRU00723"/>
    </source>
</evidence>
<dbReference type="VEuPathDB" id="TriTrypDB:ECC02_011777"/>
<evidence type="ECO:0000313" key="4">
    <source>
        <dbReference type="EMBL" id="PWU86585.1"/>
    </source>
</evidence>
<organism evidence="4 6">
    <name type="scientific">Trypanosoma cruzi</name>
    <dbReference type="NCBI Taxonomy" id="5693"/>
    <lineage>
        <taxon>Eukaryota</taxon>
        <taxon>Discoba</taxon>
        <taxon>Euglenozoa</taxon>
        <taxon>Kinetoplastea</taxon>
        <taxon>Metakinetoplastina</taxon>
        <taxon>Trypanosomatida</taxon>
        <taxon>Trypanosomatidae</taxon>
        <taxon>Trypanosoma</taxon>
        <taxon>Schizotrypanum</taxon>
    </lineage>
</organism>
<dbReference type="GO" id="GO:0008270">
    <property type="term" value="F:zinc ion binding"/>
    <property type="evidence" value="ECO:0007669"/>
    <property type="project" value="UniProtKB-KW"/>
</dbReference>
<evidence type="ECO:0000259" key="3">
    <source>
        <dbReference type="PROSITE" id="PS50103"/>
    </source>
</evidence>
<accession>A0A2V2UQS6</accession>
<keyword evidence="1" id="KW-0479">Metal-binding</keyword>
<dbReference type="VEuPathDB" id="TriTrypDB:TcCLB.507625.70"/>
<dbReference type="OrthoDB" id="243057at2759"/>